<evidence type="ECO:0000313" key="1">
    <source>
        <dbReference type="EMBL" id="MFD3003196.1"/>
    </source>
</evidence>
<reference evidence="2" key="1">
    <citation type="journal article" date="2019" name="Int. J. Syst. Evol. Microbiol.">
        <title>The Global Catalogue of Microorganisms (GCM) 10K type strain sequencing project: providing services to taxonomists for standard genome sequencing and annotation.</title>
        <authorList>
            <consortium name="The Broad Institute Genomics Platform"/>
            <consortium name="The Broad Institute Genome Sequencing Center for Infectious Disease"/>
            <person name="Wu L."/>
            <person name="Ma J."/>
        </authorList>
    </citation>
    <scope>NUCLEOTIDE SEQUENCE [LARGE SCALE GENOMIC DNA]</scope>
    <source>
        <strain evidence="2">KCTC 23984</strain>
    </source>
</reference>
<organism evidence="1 2">
    <name type="scientific">Pontibacter toksunensis</name>
    <dbReference type="NCBI Taxonomy" id="1332631"/>
    <lineage>
        <taxon>Bacteria</taxon>
        <taxon>Pseudomonadati</taxon>
        <taxon>Bacteroidota</taxon>
        <taxon>Cytophagia</taxon>
        <taxon>Cytophagales</taxon>
        <taxon>Hymenobacteraceae</taxon>
        <taxon>Pontibacter</taxon>
    </lineage>
</organism>
<keyword evidence="2" id="KW-1185">Reference proteome</keyword>
<dbReference type="EMBL" id="JBHUOX010000025">
    <property type="protein sequence ID" value="MFD3003196.1"/>
    <property type="molecule type" value="Genomic_DNA"/>
</dbReference>
<comment type="caution">
    <text evidence="1">The sequence shown here is derived from an EMBL/GenBank/DDBJ whole genome shotgun (WGS) entry which is preliminary data.</text>
</comment>
<dbReference type="RefSeq" id="WP_377490092.1">
    <property type="nucleotide sequence ID" value="NZ_JBHUOX010000025.1"/>
</dbReference>
<evidence type="ECO:0000313" key="2">
    <source>
        <dbReference type="Proteomes" id="UP001597641"/>
    </source>
</evidence>
<proteinExistence type="predicted"/>
<name>A0ABW6C042_9BACT</name>
<dbReference type="Proteomes" id="UP001597641">
    <property type="component" value="Unassembled WGS sequence"/>
</dbReference>
<protein>
    <submittedName>
        <fullName evidence="1">Uncharacterized protein</fullName>
    </submittedName>
</protein>
<gene>
    <name evidence="1" type="ORF">ACFS7Z_22735</name>
</gene>
<accession>A0ABW6C042</accession>
<sequence length="44" mass="4538">MTNYKATGGNAHDGAADVLKGMAENFGKGSNNYTTAQIAVMFGL</sequence>